<gene>
    <name evidence="2" type="ORF">RCC_05555</name>
</gene>
<evidence type="ECO:0000256" key="1">
    <source>
        <dbReference type="SAM" id="MobiDB-lite"/>
    </source>
</evidence>
<feature type="region of interest" description="Disordered" evidence="1">
    <location>
        <begin position="241"/>
        <end position="260"/>
    </location>
</feature>
<keyword evidence="3" id="KW-1185">Reference proteome</keyword>
<proteinExistence type="predicted"/>
<protein>
    <submittedName>
        <fullName evidence="2">Uncharacterized protein</fullName>
    </submittedName>
</protein>
<dbReference type="RefSeq" id="XP_023626593.1">
    <property type="nucleotide sequence ID" value="XM_023770825.1"/>
</dbReference>
<evidence type="ECO:0000313" key="2">
    <source>
        <dbReference type="EMBL" id="CZT19703.1"/>
    </source>
</evidence>
<dbReference type="Proteomes" id="UP000225277">
    <property type="component" value="Unassembled WGS sequence"/>
</dbReference>
<feature type="region of interest" description="Disordered" evidence="1">
    <location>
        <begin position="212"/>
        <end position="236"/>
    </location>
</feature>
<name>A0A2D3VGA5_9PEZI</name>
<dbReference type="AlphaFoldDB" id="A0A2D3VGA5"/>
<sequence>MPFIEPSTAQSLSPIMPRYFVQGSTFRALDGGEEERKIALMRERVYRHEALSYRRDWYAGYDDLPAGGEAACERACRRLNNTHADILSIPTVRYTDVQTYAHRINTKHAEYRMVCAFSSFDQNGKIDCLEAARQFAQMAKTEVEKANPVSFLRKLMDIHDEIHAVWRREMGKRPDEYLPGSRQASVEWNGKPLRDRRSSALVVSNGVDGVDGVNEANGSNGVDGIDGANGGHLTNGINEVDEEHEHDENEDECDSDESLF</sequence>
<reference evidence="2 3" key="1">
    <citation type="submission" date="2016-03" db="EMBL/GenBank/DDBJ databases">
        <authorList>
            <person name="Ploux O."/>
        </authorList>
    </citation>
    <scope>NUCLEOTIDE SEQUENCE [LARGE SCALE GENOMIC DNA]</scope>
    <source>
        <strain evidence="2 3">URUG2</strain>
    </source>
</reference>
<accession>A0A2D3VGA5</accession>
<organism evidence="2 3">
    <name type="scientific">Ramularia collo-cygni</name>
    <dbReference type="NCBI Taxonomy" id="112498"/>
    <lineage>
        <taxon>Eukaryota</taxon>
        <taxon>Fungi</taxon>
        <taxon>Dikarya</taxon>
        <taxon>Ascomycota</taxon>
        <taxon>Pezizomycotina</taxon>
        <taxon>Dothideomycetes</taxon>
        <taxon>Dothideomycetidae</taxon>
        <taxon>Mycosphaerellales</taxon>
        <taxon>Mycosphaerellaceae</taxon>
        <taxon>Ramularia</taxon>
    </lineage>
</organism>
<dbReference type="GeneID" id="35600712"/>
<dbReference type="EMBL" id="FJUY01000008">
    <property type="protein sequence ID" value="CZT19703.1"/>
    <property type="molecule type" value="Genomic_DNA"/>
</dbReference>
<evidence type="ECO:0000313" key="3">
    <source>
        <dbReference type="Proteomes" id="UP000225277"/>
    </source>
</evidence>